<dbReference type="GO" id="GO:0050118">
    <property type="term" value="F:N-acetyldiaminopimelate deacetylase activity"/>
    <property type="evidence" value="ECO:0007669"/>
    <property type="project" value="UniProtKB-ARBA"/>
</dbReference>
<dbReference type="GO" id="GO:0046872">
    <property type="term" value="F:metal ion binding"/>
    <property type="evidence" value="ECO:0007669"/>
    <property type="project" value="UniProtKB-KW"/>
</dbReference>
<evidence type="ECO:0000259" key="4">
    <source>
        <dbReference type="Pfam" id="PF07687"/>
    </source>
</evidence>
<accession>A0A2P2EBL0</accession>
<comment type="caution">
    <text evidence="5">The sequence shown here is derived from an EMBL/GenBank/DDBJ whole genome shotgun (WGS) entry which is preliminary data.</text>
</comment>
<feature type="binding site" evidence="2">
    <location>
        <position position="145"/>
    </location>
    <ligand>
        <name>Mn(2+)</name>
        <dbReference type="ChEBI" id="CHEBI:29035"/>
        <label>2</label>
    </ligand>
</feature>
<reference evidence="5 6" key="1">
    <citation type="journal article" date="2018" name="Genome Announc.">
        <title>Draft Genome Sequence of "Candidatus Phycosocius bacilliformis," an Alphaproteobacterial Ectosymbiont of the Hydrocarbon-Producing Green Alga Botryococcus braunii.</title>
        <authorList>
            <person name="Tanabe Y."/>
            <person name="Yamaguchi H."/>
            <person name="Watanabe M.M."/>
        </authorList>
    </citation>
    <scope>NUCLEOTIDE SEQUENCE [LARGE SCALE GENOMIC DNA]</scope>
    <source>
        <strain evidence="5 6">BOTRYCO-2</strain>
    </source>
</reference>
<name>A0A2P2EBL0_9PROT</name>
<dbReference type="Gene3D" id="3.40.630.10">
    <property type="entry name" value="Zn peptidases"/>
    <property type="match status" value="1"/>
</dbReference>
<dbReference type="FunFam" id="3.30.70.360:FF:000001">
    <property type="entry name" value="N-acetyldiaminopimelate deacetylase"/>
    <property type="match status" value="1"/>
</dbReference>
<dbReference type="Gene3D" id="3.30.70.360">
    <property type="match status" value="1"/>
</dbReference>
<evidence type="ECO:0000256" key="3">
    <source>
        <dbReference type="SAM" id="SignalP"/>
    </source>
</evidence>
<dbReference type="AlphaFoldDB" id="A0A2P2EBL0"/>
<feature type="binding site" evidence="2">
    <location>
        <position position="416"/>
    </location>
    <ligand>
        <name>Mn(2+)</name>
        <dbReference type="ChEBI" id="CHEBI:29035"/>
        <label>2</label>
    </ligand>
</feature>
<evidence type="ECO:0000313" key="6">
    <source>
        <dbReference type="Proteomes" id="UP000245086"/>
    </source>
</evidence>
<dbReference type="Proteomes" id="UP000245086">
    <property type="component" value="Unassembled WGS sequence"/>
</dbReference>
<dbReference type="PIRSF" id="PIRSF005962">
    <property type="entry name" value="Pept_M20D_amidohydro"/>
    <property type="match status" value="1"/>
</dbReference>
<keyword evidence="2" id="KW-0464">Manganese</keyword>
<feature type="binding site" evidence="2">
    <location>
        <position position="206"/>
    </location>
    <ligand>
        <name>Mn(2+)</name>
        <dbReference type="ChEBI" id="CHEBI:29035"/>
        <label>2</label>
    </ligand>
</feature>
<dbReference type="SUPFAM" id="SSF53187">
    <property type="entry name" value="Zn-dependent exopeptidases"/>
    <property type="match status" value="1"/>
</dbReference>
<dbReference type="Pfam" id="PF07687">
    <property type="entry name" value="M20_dimer"/>
    <property type="match status" value="1"/>
</dbReference>
<dbReference type="SUPFAM" id="SSF55031">
    <property type="entry name" value="Bacterial exopeptidase dimerisation domain"/>
    <property type="match status" value="1"/>
</dbReference>
<keyword evidence="1 5" id="KW-0378">Hydrolase</keyword>
<dbReference type="GO" id="GO:0019877">
    <property type="term" value="P:diaminopimelate biosynthetic process"/>
    <property type="evidence" value="ECO:0007669"/>
    <property type="project" value="UniProtKB-ARBA"/>
</dbReference>
<dbReference type="PANTHER" id="PTHR11014">
    <property type="entry name" value="PEPTIDASE M20 FAMILY MEMBER"/>
    <property type="match status" value="1"/>
</dbReference>
<feature type="binding site" evidence="2">
    <location>
        <position position="143"/>
    </location>
    <ligand>
        <name>Mn(2+)</name>
        <dbReference type="ChEBI" id="CHEBI:29035"/>
        <label>2</label>
    </ligand>
</feature>
<protein>
    <submittedName>
        <fullName evidence="5">Putative hydrolase YxeP</fullName>
    </submittedName>
</protein>
<sequence>MTSRPLLASLIAVALLGAAAPKPTAPVQALQIPELSSSVAADYTGSLKALWEDLHAHPELSFRETRTAGVVVRELRAIGGIEITEQVGGTGVVGVIRNGAGPVVMLRADMDGLPIQERNGLPYESKVRQIDADGIEMPVMHACGHDVHVASLIGAARQLVARRKAWRGTIVLVFQPAEERLGGALAMLKDGLYTRFPKPDIALGLHIASGIERGKYRVETRVANSSSDAVDIVVRGVGGHGASPQQTVDPIVISSNLVMALQTLVSRSISPLEPGIVTVGVVHAGTKRNIIPEEARLELTVRADTPEVRAKLLDGIKRISDGVAKTYGVPADRMPIVSFRDEKAPPNLNDPENADKLRTSLATAFGVDRLSKIERSSMGAEDFAYYGAPEWGGVKSVFFNVGGSITDDMSKAPPHHSPLFRIEPEASVRASVEGYVVAAMTFLGTP</sequence>
<comment type="cofactor">
    <cofactor evidence="2">
        <name>Mn(2+)</name>
        <dbReference type="ChEBI" id="CHEBI:29035"/>
    </cofactor>
    <text evidence="2">The Mn(2+) ion enhances activity.</text>
</comment>
<dbReference type="PANTHER" id="PTHR11014:SF63">
    <property type="entry name" value="METALLOPEPTIDASE, PUTATIVE (AFU_ORTHOLOGUE AFUA_6G09600)-RELATED"/>
    <property type="match status" value="1"/>
</dbReference>
<dbReference type="EMBL" id="BFBR01000006">
    <property type="protein sequence ID" value="GBF58429.1"/>
    <property type="molecule type" value="Genomic_DNA"/>
</dbReference>
<proteinExistence type="predicted"/>
<organism evidence="5 6">
    <name type="scientific">Candidatus Phycosocius bacilliformis</name>
    <dbReference type="NCBI Taxonomy" id="1445552"/>
    <lineage>
        <taxon>Bacteria</taxon>
        <taxon>Pseudomonadati</taxon>
        <taxon>Pseudomonadota</taxon>
        <taxon>Alphaproteobacteria</taxon>
        <taxon>Caulobacterales</taxon>
        <taxon>Caulobacterales incertae sedis</taxon>
        <taxon>Candidatus Phycosocius</taxon>
    </lineage>
</organism>
<evidence type="ECO:0000256" key="1">
    <source>
        <dbReference type="ARBA" id="ARBA00022801"/>
    </source>
</evidence>
<dbReference type="InterPro" id="IPR011650">
    <property type="entry name" value="Peptidase_M20_dimer"/>
</dbReference>
<keyword evidence="3" id="KW-0732">Signal</keyword>
<feature type="domain" description="Peptidase M20 dimerisation" evidence="4">
    <location>
        <begin position="224"/>
        <end position="324"/>
    </location>
</feature>
<dbReference type="RefSeq" id="WP_192576291.1">
    <property type="nucleotide sequence ID" value="NZ_BFBR01000006.1"/>
</dbReference>
<gene>
    <name evidence="5" type="primary">yxeP_1</name>
    <name evidence="5" type="ORF">PbB2_02113</name>
</gene>
<keyword evidence="6" id="KW-1185">Reference proteome</keyword>
<feature type="chain" id="PRO_5015117410" evidence="3">
    <location>
        <begin position="20"/>
        <end position="446"/>
    </location>
</feature>
<evidence type="ECO:0000256" key="2">
    <source>
        <dbReference type="PIRSR" id="PIRSR005962-1"/>
    </source>
</evidence>
<dbReference type="InterPro" id="IPR017439">
    <property type="entry name" value="Amidohydrolase"/>
</dbReference>
<dbReference type="InterPro" id="IPR002933">
    <property type="entry name" value="Peptidase_M20"/>
</dbReference>
<keyword evidence="2" id="KW-0479">Metal-binding</keyword>
<dbReference type="InterPro" id="IPR036264">
    <property type="entry name" value="Bact_exopeptidase_dim_dom"/>
</dbReference>
<feature type="binding site" evidence="2">
    <location>
        <position position="179"/>
    </location>
    <ligand>
        <name>Mn(2+)</name>
        <dbReference type="ChEBI" id="CHEBI:29035"/>
        <label>2</label>
    </ligand>
</feature>
<dbReference type="Pfam" id="PF01546">
    <property type="entry name" value="Peptidase_M20"/>
    <property type="match status" value="1"/>
</dbReference>
<evidence type="ECO:0000313" key="5">
    <source>
        <dbReference type="EMBL" id="GBF58429.1"/>
    </source>
</evidence>
<feature type="signal peptide" evidence="3">
    <location>
        <begin position="1"/>
        <end position="19"/>
    </location>
</feature>
<dbReference type="NCBIfam" id="TIGR01891">
    <property type="entry name" value="amidohydrolases"/>
    <property type="match status" value="1"/>
</dbReference>